<dbReference type="STRING" id="174720.A0A0N5BNE7"/>
<keyword evidence="1" id="KW-0677">Repeat</keyword>
<evidence type="ECO:0000256" key="2">
    <source>
        <dbReference type="PROSITE-ProRule" id="PRU00117"/>
    </source>
</evidence>
<proteinExistence type="predicted"/>
<evidence type="ECO:0000256" key="1">
    <source>
        <dbReference type="ARBA" id="ARBA00022737"/>
    </source>
</evidence>
<dbReference type="WBParaSite" id="SPAL_0000742600.1">
    <property type="protein sequence ID" value="SPAL_0000742600.1"/>
    <property type="gene ID" value="SPAL_0000742600"/>
</dbReference>
<feature type="region of interest" description="Disordered" evidence="3">
    <location>
        <begin position="1"/>
        <end position="37"/>
    </location>
</feature>
<dbReference type="SUPFAM" id="SSF54791">
    <property type="entry name" value="Eukaryotic type KH-domain (KH-domain type I)"/>
    <property type="match status" value="2"/>
</dbReference>
<feature type="compositionally biased region" description="Polar residues" evidence="3">
    <location>
        <begin position="225"/>
        <end position="236"/>
    </location>
</feature>
<evidence type="ECO:0000259" key="4">
    <source>
        <dbReference type="SMART" id="SM00322"/>
    </source>
</evidence>
<reference evidence="6" key="1">
    <citation type="submission" date="2017-02" db="UniProtKB">
        <authorList>
            <consortium name="WormBaseParasite"/>
        </authorList>
    </citation>
    <scope>IDENTIFICATION</scope>
</reference>
<dbReference type="SMART" id="SM00322">
    <property type="entry name" value="KH"/>
    <property type="match status" value="2"/>
</dbReference>
<sequence>MSNNLVKCETNNMSGNAQKRQNNDKGGPPAKRGNSLPMDKDSVAIKILIPASAVGAIIGKGGETMRNLKNDSGCKVHMSKNQEVYHGTNERICLVKGKIDASMKVMNVIIDKIKEKADPNAPSDNYDLKGVERGKMMKLLVPNTSAGMVIGKSGSNIKEIRDNTGANIQVYPKAGSAEAKTSTERVVTIGHDNRDVLLDAVKRVLEKVAQDPLHDQPFDNKDSADNNGSFTQVPTQNFSNYPNNPNPNMNNWQGNKDGGQFPPNQQKFNPMNGLGNMDVINFLEGLQCTLRGHGFNEPAVAEIMSAMQILTKYNIMGLGLGLGVASIGLMRSNEQQQNMQNVAPNMMGQPVPMQQPGYTMPQGNMMPNGPGINQAPGSSVSFAQNSGYSINGNFNIRILFRMHLLYKKHIQVLFNYKTLCLSTFLPIHLNIDSSL</sequence>
<feature type="domain" description="K Homology" evidence="4">
    <location>
        <begin position="133"/>
        <end position="209"/>
    </location>
</feature>
<dbReference type="Proteomes" id="UP000046392">
    <property type="component" value="Unplaced"/>
</dbReference>
<keyword evidence="5" id="KW-1185">Reference proteome</keyword>
<keyword evidence="2" id="KW-0694">RNA-binding</keyword>
<evidence type="ECO:0000256" key="3">
    <source>
        <dbReference type="SAM" id="MobiDB-lite"/>
    </source>
</evidence>
<evidence type="ECO:0000313" key="6">
    <source>
        <dbReference type="WBParaSite" id="SPAL_0000742600.1"/>
    </source>
</evidence>
<accession>A0A0N5BNE7</accession>
<dbReference type="Gene3D" id="3.30.1370.10">
    <property type="entry name" value="K Homology domain, type 1"/>
    <property type="match status" value="2"/>
</dbReference>
<dbReference type="CDD" id="cd22435">
    <property type="entry name" value="KH-I_NOVA_rpt1"/>
    <property type="match status" value="1"/>
</dbReference>
<name>A0A0N5BNE7_STREA</name>
<feature type="compositionally biased region" description="Basic and acidic residues" evidence="3">
    <location>
        <begin position="212"/>
        <end position="224"/>
    </location>
</feature>
<feature type="compositionally biased region" description="Polar residues" evidence="3">
    <location>
        <begin position="1"/>
        <end position="20"/>
    </location>
</feature>
<feature type="region of interest" description="Disordered" evidence="3">
    <location>
        <begin position="212"/>
        <end position="272"/>
    </location>
</feature>
<dbReference type="PANTHER" id="PTHR10288">
    <property type="entry name" value="KH DOMAIN CONTAINING RNA BINDING PROTEIN"/>
    <property type="match status" value="1"/>
</dbReference>
<organism evidence="5 6">
    <name type="scientific">Strongyloides papillosus</name>
    <name type="common">Intestinal threadworm</name>
    <dbReference type="NCBI Taxonomy" id="174720"/>
    <lineage>
        <taxon>Eukaryota</taxon>
        <taxon>Metazoa</taxon>
        <taxon>Ecdysozoa</taxon>
        <taxon>Nematoda</taxon>
        <taxon>Chromadorea</taxon>
        <taxon>Rhabditida</taxon>
        <taxon>Tylenchina</taxon>
        <taxon>Panagrolaimomorpha</taxon>
        <taxon>Strongyloidoidea</taxon>
        <taxon>Strongyloididae</taxon>
        <taxon>Strongyloides</taxon>
    </lineage>
</organism>
<evidence type="ECO:0000313" key="5">
    <source>
        <dbReference type="Proteomes" id="UP000046392"/>
    </source>
</evidence>
<dbReference type="PROSITE" id="PS50084">
    <property type="entry name" value="KH_TYPE_1"/>
    <property type="match status" value="2"/>
</dbReference>
<dbReference type="InterPro" id="IPR047275">
    <property type="entry name" value="KH-I_NOVA_rpt1"/>
</dbReference>
<protein>
    <submittedName>
        <fullName evidence="6">KH domain-containing protein</fullName>
    </submittedName>
</protein>
<dbReference type="Pfam" id="PF00013">
    <property type="entry name" value="KH_1"/>
    <property type="match status" value="2"/>
</dbReference>
<feature type="domain" description="K Homology" evidence="4">
    <location>
        <begin position="41"/>
        <end position="114"/>
    </location>
</feature>
<dbReference type="GO" id="GO:0003723">
    <property type="term" value="F:RNA binding"/>
    <property type="evidence" value="ECO:0007669"/>
    <property type="project" value="UniProtKB-UniRule"/>
</dbReference>
<dbReference type="InterPro" id="IPR004087">
    <property type="entry name" value="KH_dom"/>
</dbReference>
<dbReference type="InterPro" id="IPR004088">
    <property type="entry name" value="KH_dom_type_1"/>
</dbReference>
<feature type="compositionally biased region" description="Low complexity" evidence="3">
    <location>
        <begin position="237"/>
        <end position="255"/>
    </location>
</feature>
<dbReference type="InterPro" id="IPR036612">
    <property type="entry name" value="KH_dom_type_1_sf"/>
</dbReference>
<dbReference type="AlphaFoldDB" id="A0A0N5BNE7"/>